<gene>
    <name evidence="1" type="ORF">E6C48_11730</name>
</gene>
<evidence type="ECO:0000313" key="1">
    <source>
        <dbReference type="EMBL" id="THF56986.1"/>
    </source>
</evidence>
<sequence>MTALPSLDRLDAYVPVGEESRDPYNRKEEAPLLLLVAAFASEAGLRAAFAAPALCEALEALPEGVEATVSALSRTFYAPSQDGRLDAPVSYVVRYTRPAADEALFVRNYVDSHPSTQAHLPGIRAVMCYFPLRDLALAGWPARDYLIGNEVAFDSVEAFNAAMLSPVREELRAHFREFPAYSGINSHFLMRRRSLGADVGEA</sequence>
<protein>
    <recommendedName>
        <fullName evidence="3">EthD domain-containing protein</fullName>
    </recommendedName>
</protein>
<dbReference type="SUPFAM" id="SSF54909">
    <property type="entry name" value="Dimeric alpha+beta barrel"/>
    <property type="match status" value="1"/>
</dbReference>
<dbReference type="InterPro" id="IPR011008">
    <property type="entry name" value="Dimeric_a/b-barrel"/>
</dbReference>
<proteinExistence type="predicted"/>
<organism evidence="1 2">
    <name type="scientific">Ollibium composti</name>
    <dbReference type="NCBI Taxonomy" id="2675109"/>
    <lineage>
        <taxon>Bacteria</taxon>
        <taxon>Pseudomonadati</taxon>
        <taxon>Pseudomonadota</taxon>
        <taxon>Alphaproteobacteria</taxon>
        <taxon>Hyphomicrobiales</taxon>
        <taxon>Phyllobacteriaceae</taxon>
        <taxon>Ollibium</taxon>
    </lineage>
</organism>
<dbReference type="EMBL" id="SSNY01000006">
    <property type="protein sequence ID" value="THF56986.1"/>
    <property type="molecule type" value="Genomic_DNA"/>
</dbReference>
<keyword evidence="2" id="KW-1185">Reference proteome</keyword>
<name>A0ABY2Q645_9HYPH</name>
<dbReference type="RefSeq" id="WP_136357365.1">
    <property type="nucleotide sequence ID" value="NZ_SSNY01000006.1"/>
</dbReference>
<comment type="caution">
    <text evidence="1">The sequence shown here is derived from an EMBL/GenBank/DDBJ whole genome shotgun (WGS) entry which is preliminary data.</text>
</comment>
<dbReference type="Proteomes" id="UP000306441">
    <property type="component" value="Unassembled WGS sequence"/>
</dbReference>
<accession>A0ABY2Q645</accession>
<evidence type="ECO:0008006" key="3">
    <source>
        <dbReference type="Google" id="ProtNLM"/>
    </source>
</evidence>
<evidence type="ECO:0000313" key="2">
    <source>
        <dbReference type="Proteomes" id="UP000306441"/>
    </source>
</evidence>
<dbReference type="Gene3D" id="3.30.70.100">
    <property type="match status" value="1"/>
</dbReference>
<reference evidence="1 2" key="1">
    <citation type="submission" date="2019-04" db="EMBL/GenBank/DDBJ databases">
        <title>Mesorhizobium composti sp. nov., isolated from compost.</title>
        <authorList>
            <person name="Lin S.-Y."/>
            <person name="Hameed A."/>
            <person name="Hsieh Y.-T."/>
            <person name="Young C.-C."/>
        </authorList>
    </citation>
    <scope>NUCLEOTIDE SEQUENCE [LARGE SCALE GENOMIC DNA]</scope>
    <source>
        <strain evidence="1 2">CC-YTH430</strain>
    </source>
</reference>